<dbReference type="PANTHER" id="PTHR13348">
    <property type="entry name" value="RIBONUCLEASE P SUBUNIT P29"/>
    <property type="match status" value="1"/>
</dbReference>
<dbReference type="GO" id="GO:0005737">
    <property type="term" value="C:cytoplasm"/>
    <property type="evidence" value="ECO:0007669"/>
    <property type="project" value="UniProtKB-SubCell"/>
</dbReference>
<evidence type="ECO:0000256" key="4">
    <source>
        <dbReference type="ARBA" id="ARBA00022722"/>
    </source>
</evidence>
<sequence>MGLQKHELIGLEVAIIRSTDPSLVGVRGKVIDETRNTLVVESSGREKRVPKRGTRFRFEVEGGVELDGRDIQYRPEDRIKKAR</sequence>
<reference evidence="8" key="1">
    <citation type="journal article" date="2015" name="ISME J.">
        <title>Aquifer environment selects for microbial species cohorts in sediment and groundwater.</title>
        <authorList>
            <person name="Hug L.A."/>
            <person name="Thomas B.C."/>
            <person name="Brown C.T."/>
            <person name="Frischkorn K.R."/>
            <person name="Williams K.H."/>
            <person name="Tringe S.G."/>
            <person name="Banfield J.F."/>
        </authorList>
    </citation>
    <scope>NUCLEOTIDE SEQUENCE</scope>
</reference>
<dbReference type="NCBIfam" id="NF046110">
    <property type="entry name" value="RNaseP1Mthb"/>
    <property type="match status" value="1"/>
</dbReference>
<dbReference type="Pfam" id="PF01868">
    <property type="entry name" value="RNase_P-MRP_p29"/>
    <property type="match status" value="1"/>
</dbReference>
<comment type="function">
    <text evidence="7">Part of ribonuclease P, a protein complex that generates mature tRNA molecules by cleaving their 5'-ends.</text>
</comment>
<dbReference type="Gene3D" id="2.30.30.210">
    <property type="entry name" value="Ribonuclease P/MRP, subunit p29"/>
    <property type="match status" value="1"/>
</dbReference>
<keyword evidence="4 7" id="KW-0540">Nuclease</keyword>
<comment type="catalytic activity">
    <reaction evidence="7">
        <text>Endonucleolytic cleavage of RNA, removing 5'-extranucleotides from tRNA precursor.</text>
        <dbReference type="EC" id="3.1.26.5"/>
    </reaction>
</comment>
<keyword evidence="3 7" id="KW-0819">tRNA processing</keyword>
<comment type="similarity">
    <text evidence="1 7">Belongs to the eukaryotic/archaeal RNase P protein component 1 family.</text>
</comment>
<dbReference type="GO" id="GO:0004526">
    <property type="term" value="F:ribonuclease P activity"/>
    <property type="evidence" value="ECO:0007669"/>
    <property type="project" value="UniProtKB-UniRule"/>
</dbReference>
<organism evidence="8">
    <name type="scientific">uncultured euryarchaeote Rifle_16ft_4_minimus_12392</name>
    <dbReference type="NCBI Taxonomy" id="1665187"/>
    <lineage>
        <taxon>Archaea</taxon>
        <taxon>Methanobacteriati</taxon>
        <taxon>Methanobacteriota</taxon>
        <taxon>environmental samples</taxon>
    </lineage>
</organism>
<dbReference type="InterPro" id="IPR002730">
    <property type="entry name" value="Rpp29/RNP1"/>
</dbReference>
<dbReference type="InterPro" id="IPR036980">
    <property type="entry name" value="RNase_P/MRP_Rpp29_sf"/>
</dbReference>
<dbReference type="SUPFAM" id="SSF101744">
    <property type="entry name" value="Rof/RNase P subunit-like"/>
    <property type="match status" value="1"/>
</dbReference>
<keyword evidence="2 7" id="KW-0963">Cytoplasm</keyword>
<comment type="subunit">
    <text evidence="7">Consists of a catalytic RNA component and at least 4-5 protein subunits.</text>
</comment>
<dbReference type="GO" id="GO:0030677">
    <property type="term" value="C:ribonuclease P complex"/>
    <property type="evidence" value="ECO:0007669"/>
    <property type="project" value="UniProtKB-UniRule"/>
</dbReference>
<dbReference type="EC" id="3.1.26.5" evidence="7"/>
<dbReference type="GO" id="GO:0006364">
    <property type="term" value="P:rRNA processing"/>
    <property type="evidence" value="ECO:0007669"/>
    <property type="project" value="TreeGrafter"/>
</dbReference>
<evidence type="ECO:0000256" key="3">
    <source>
        <dbReference type="ARBA" id="ARBA00022694"/>
    </source>
</evidence>
<dbReference type="GO" id="GO:0000172">
    <property type="term" value="C:ribonuclease MRP complex"/>
    <property type="evidence" value="ECO:0007669"/>
    <property type="project" value="InterPro"/>
</dbReference>
<dbReference type="AlphaFoldDB" id="A0A0H4T2K9"/>
<dbReference type="GO" id="GO:0033204">
    <property type="term" value="F:ribonuclease P RNA binding"/>
    <property type="evidence" value="ECO:0007669"/>
    <property type="project" value="InterPro"/>
</dbReference>
<gene>
    <name evidence="7" type="primary">rnp1</name>
</gene>
<accession>A0A0H4T2K9</accession>
<dbReference type="SMART" id="SM00538">
    <property type="entry name" value="POP4"/>
    <property type="match status" value="1"/>
</dbReference>
<protein>
    <recommendedName>
        <fullName evidence="7">Ribonuclease P protein component 1</fullName>
        <shortName evidence="7">RNase P component 1</shortName>
        <ecNumber evidence="7">3.1.26.5</ecNumber>
    </recommendedName>
    <alternativeName>
        <fullName evidence="7">Rpp29</fullName>
    </alternativeName>
</protein>
<dbReference type="HAMAP" id="MF_00754">
    <property type="entry name" value="RNase_P_1"/>
    <property type="match status" value="1"/>
</dbReference>
<keyword evidence="5 7" id="KW-0255">Endonuclease</keyword>
<dbReference type="InterPro" id="IPR016848">
    <property type="entry name" value="RNase_P/MRP_Rpp29-subunit"/>
</dbReference>
<evidence type="ECO:0000256" key="5">
    <source>
        <dbReference type="ARBA" id="ARBA00022759"/>
    </source>
</evidence>
<dbReference type="PANTHER" id="PTHR13348:SF0">
    <property type="entry name" value="RIBONUCLEASE P PROTEIN SUBUNIT P29"/>
    <property type="match status" value="1"/>
</dbReference>
<dbReference type="GO" id="GO:0001682">
    <property type="term" value="P:tRNA 5'-leader removal"/>
    <property type="evidence" value="ECO:0007669"/>
    <property type="project" value="UniProtKB-UniRule"/>
</dbReference>
<dbReference type="InterPro" id="IPR023534">
    <property type="entry name" value="Rof/RNase_P-like"/>
</dbReference>
<evidence type="ECO:0000256" key="2">
    <source>
        <dbReference type="ARBA" id="ARBA00022490"/>
    </source>
</evidence>
<proteinExistence type="inferred from homology"/>
<evidence type="ECO:0000313" key="8">
    <source>
        <dbReference type="EMBL" id="AKQ00905.1"/>
    </source>
</evidence>
<dbReference type="InterPro" id="IPR023538">
    <property type="entry name" value="RNP1"/>
</dbReference>
<dbReference type="EMBL" id="KT006942">
    <property type="protein sequence ID" value="AKQ00905.1"/>
    <property type="molecule type" value="Genomic_DNA"/>
</dbReference>
<keyword evidence="6 7" id="KW-0378">Hydrolase</keyword>
<evidence type="ECO:0000256" key="1">
    <source>
        <dbReference type="ARBA" id="ARBA00006181"/>
    </source>
</evidence>
<name>A0A0H4T2K9_9EURY</name>
<evidence type="ECO:0000256" key="6">
    <source>
        <dbReference type="ARBA" id="ARBA00022801"/>
    </source>
</evidence>
<evidence type="ECO:0000256" key="7">
    <source>
        <dbReference type="HAMAP-Rule" id="MF_00754"/>
    </source>
</evidence>
<comment type="subcellular location">
    <subcellularLocation>
        <location evidence="7">Cytoplasm</location>
    </subcellularLocation>
</comment>